<dbReference type="GO" id="GO:0016811">
    <property type="term" value="F:hydrolase activity, acting on carbon-nitrogen (but not peptide) bonds, in linear amides"/>
    <property type="evidence" value="ECO:0007669"/>
    <property type="project" value="TreeGrafter"/>
</dbReference>
<dbReference type="AlphaFoldDB" id="A0A2M8QBQ4"/>
<name>A0A2M8QBQ4_9CHLR</name>
<dbReference type="Proteomes" id="UP000230790">
    <property type="component" value="Unassembled WGS sequence"/>
</dbReference>
<comment type="caution">
    <text evidence="1">The sequence shown here is derived from an EMBL/GenBank/DDBJ whole genome shotgun (WGS) entry which is preliminary data.</text>
</comment>
<gene>
    <name evidence="1" type="ORF">CUN48_09785</name>
</gene>
<protein>
    <recommendedName>
        <fullName evidence="3">PIG-L family deacetylase</fullName>
    </recommendedName>
</protein>
<dbReference type="Pfam" id="PF02585">
    <property type="entry name" value="PIG-L"/>
    <property type="match status" value="1"/>
</dbReference>
<dbReference type="Gene3D" id="3.40.50.10320">
    <property type="entry name" value="LmbE-like"/>
    <property type="match status" value="1"/>
</dbReference>
<dbReference type="PANTHER" id="PTHR12993">
    <property type="entry name" value="N-ACETYLGLUCOSAMINYL-PHOSPHATIDYLINOSITOL DE-N-ACETYLASE-RELATED"/>
    <property type="match status" value="1"/>
</dbReference>
<organism evidence="1 2">
    <name type="scientific">Candidatus Thermofonsia Clade 3 bacterium</name>
    <dbReference type="NCBI Taxonomy" id="2364212"/>
    <lineage>
        <taxon>Bacteria</taxon>
        <taxon>Bacillati</taxon>
        <taxon>Chloroflexota</taxon>
        <taxon>Candidatus Thermofontia</taxon>
        <taxon>Candidatus Thermofonsia Clade 3</taxon>
    </lineage>
</organism>
<accession>A0A2M8QBQ4</accession>
<reference evidence="1 2" key="1">
    <citation type="submission" date="2017-11" db="EMBL/GenBank/DDBJ databases">
        <title>Evolution of Phototrophy in the Chloroflexi Phylum Driven by Horizontal Gene Transfer.</title>
        <authorList>
            <person name="Ward L.M."/>
            <person name="Hemp J."/>
            <person name="Shih P.M."/>
            <person name="Mcglynn S.E."/>
            <person name="Fischer W."/>
        </authorList>
    </citation>
    <scope>NUCLEOTIDE SEQUENCE [LARGE SCALE GENOMIC DNA]</scope>
    <source>
        <strain evidence="1">JP3_7</strain>
    </source>
</reference>
<evidence type="ECO:0000313" key="2">
    <source>
        <dbReference type="Proteomes" id="UP000230790"/>
    </source>
</evidence>
<evidence type="ECO:0000313" key="1">
    <source>
        <dbReference type="EMBL" id="PJF47231.1"/>
    </source>
</evidence>
<sequence length="285" mass="31446">MARRRARLVRLRGAQYPRCCQVISLGAARHTGRHSALIATVILFISPHLDDVALSCGGLVYRLASAGQSVTIATICTADPPADWPLSEAAQHEHRQWQLGDRPYQGRRAEDAQACRVLGANAAHLGLLDAIYRRDEKGAPLYTNDFIGGAVHPYDWQVQLPQVQAVLAPLIRTATQVYCPLAVGGHVDHVIVRHAVELLAGQPDIRYYEDFPYADKLDRFTPPDGWTCDEIALTTDEVNMRIRAIACYASQLSAVFGSAAAMPERVRGYVSRVGGERYWACRTDL</sequence>
<evidence type="ECO:0008006" key="3">
    <source>
        <dbReference type="Google" id="ProtNLM"/>
    </source>
</evidence>
<dbReference type="InterPro" id="IPR024078">
    <property type="entry name" value="LmbE-like_dom_sf"/>
</dbReference>
<proteinExistence type="predicted"/>
<dbReference type="EMBL" id="PGTN01000060">
    <property type="protein sequence ID" value="PJF47231.1"/>
    <property type="molecule type" value="Genomic_DNA"/>
</dbReference>
<dbReference type="PANTHER" id="PTHR12993:SF29">
    <property type="entry name" value="BLR3841 PROTEIN"/>
    <property type="match status" value="1"/>
</dbReference>
<dbReference type="InterPro" id="IPR003737">
    <property type="entry name" value="GlcNAc_PI_deacetylase-related"/>
</dbReference>
<dbReference type="SUPFAM" id="SSF102588">
    <property type="entry name" value="LmbE-like"/>
    <property type="match status" value="1"/>
</dbReference>